<dbReference type="PROSITE" id="PS51318">
    <property type="entry name" value="TAT"/>
    <property type="match status" value="1"/>
</dbReference>
<keyword evidence="4" id="KW-1185">Reference proteome</keyword>
<dbReference type="Pfam" id="PF13501">
    <property type="entry name" value="SoxY"/>
    <property type="match status" value="1"/>
</dbReference>
<reference evidence="3 4" key="1">
    <citation type="submission" date="2019-09" db="EMBL/GenBank/DDBJ databases">
        <title>Ecophysiology of the spiral-shaped methanotroph Methylospira mobilis as revealed by the complete genome sequence.</title>
        <authorList>
            <person name="Oshkin I.Y."/>
            <person name="Dedysh S.N."/>
            <person name="Miroshnikov K."/>
            <person name="Danilova O.V."/>
            <person name="Hakobyan A."/>
            <person name="Liesack W."/>
        </authorList>
    </citation>
    <scope>NUCLEOTIDE SEQUENCE [LARGE SCALE GENOMIC DNA]</scope>
    <source>
        <strain evidence="3 4">Shm1</strain>
    </source>
</reference>
<dbReference type="KEGG" id="mmob:F6R98_11175"/>
<name>A0A5Q0BJ12_9GAMM</name>
<proteinExistence type="predicted"/>
<sequence length="159" mass="17376">MKQKQIILQRNTKTARRRFLQLCGGLMTLAFLQPAFARKKAPSTAFGTLDEAIAAELGAAAKIRFDERLVLTVPDIAEDGAIVPISVEGTLSGVKSLLIFVEKNPTPLTARFNFQVDMQSFVSLHIKMNESSDVVIVAETADGFHSTRKWVKVLQGGCA</sequence>
<dbReference type="InterPro" id="IPR038162">
    <property type="entry name" value="SoxY_sf"/>
</dbReference>
<evidence type="ECO:0000313" key="4">
    <source>
        <dbReference type="Proteomes" id="UP000325755"/>
    </source>
</evidence>
<gene>
    <name evidence="3" type="ORF">F6R98_11175</name>
</gene>
<protein>
    <submittedName>
        <fullName evidence="3">Thiosulfate oxidation carrier protein SoxY</fullName>
    </submittedName>
</protein>
<dbReference type="AlphaFoldDB" id="A0A5Q0BJ12"/>
<dbReference type="InterPro" id="IPR006311">
    <property type="entry name" value="TAT_signal"/>
</dbReference>
<feature type="chain" id="PRO_5024807592" evidence="1">
    <location>
        <begin position="38"/>
        <end position="159"/>
    </location>
</feature>
<keyword evidence="1" id="KW-0732">Signal</keyword>
<dbReference type="PIRSF" id="PIRSF010312">
    <property type="entry name" value="Sulphur_oxidation_SoxY"/>
    <property type="match status" value="1"/>
</dbReference>
<evidence type="ECO:0000259" key="2">
    <source>
        <dbReference type="Pfam" id="PF13501"/>
    </source>
</evidence>
<dbReference type="Proteomes" id="UP000325755">
    <property type="component" value="Chromosome"/>
</dbReference>
<dbReference type="InterPro" id="IPR032711">
    <property type="entry name" value="SoxY"/>
</dbReference>
<organism evidence="3 4">
    <name type="scientific">Candidatus Methylospira mobilis</name>
    <dbReference type="NCBI Taxonomy" id="1808979"/>
    <lineage>
        <taxon>Bacteria</taxon>
        <taxon>Pseudomonadati</taxon>
        <taxon>Pseudomonadota</taxon>
        <taxon>Gammaproteobacteria</taxon>
        <taxon>Methylococcales</taxon>
        <taxon>Methylococcaceae</taxon>
        <taxon>Candidatus Methylospira</taxon>
    </lineage>
</organism>
<dbReference type="OrthoDB" id="9798154at2"/>
<accession>A0A5Q0BJ12</accession>
<feature type="signal peptide" evidence="1">
    <location>
        <begin position="1"/>
        <end position="37"/>
    </location>
</feature>
<evidence type="ECO:0000256" key="1">
    <source>
        <dbReference type="SAM" id="SignalP"/>
    </source>
</evidence>
<dbReference type="EMBL" id="CP044205">
    <property type="protein sequence ID" value="QFY43112.1"/>
    <property type="molecule type" value="Genomic_DNA"/>
</dbReference>
<dbReference type="InterPro" id="IPR016568">
    <property type="entry name" value="Sulphur_oxidation_SoxY"/>
</dbReference>
<dbReference type="RefSeq" id="WP_153249096.1">
    <property type="nucleotide sequence ID" value="NZ_CP044205.1"/>
</dbReference>
<dbReference type="Gene3D" id="2.60.40.2470">
    <property type="entry name" value="SoxY domain"/>
    <property type="match status" value="1"/>
</dbReference>
<evidence type="ECO:0000313" key="3">
    <source>
        <dbReference type="EMBL" id="QFY43112.1"/>
    </source>
</evidence>
<dbReference type="InParanoid" id="A0A5Q0BJ12"/>
<feature type="domain" description="Ig-like SoxY" evidence="2">
    <location>
        <begin position="56"/>
        <end position="158"/>
    </location>
</feature>